<sequence length="564" mass="62593">MKILSKEEQEGQQRATMIGGAKGFVTGLGLSLAGSYILNKRWANYRALPLSLKALGVVIIAVPSFVIPAERASLRFEKEQWTGVGKEELDTLAARKEARWNSMTLRQKIGDVAARHQFGLIGGTWAIAVAGSFGWIMRNRYQTYRKKSCRLHVRNSEQDEHGLRHLPADHSWKDILEQEKKDAAADLASGKVKPIELQALCSSPTAHSAAVVPVTTVSMARGIIRTVSLACSFVGALINLACAIRLLALWRSLGWEIESEWEGSADVWMVDSVKMVWGLLSAYFAAAAASCFIGFVGIAKNVGQFVRIYRDYSIADFAFVTLSTLFVSYTSFSSAYVRTSVCEELSRHPELMRDLGEMGLSLENCEQWFERAVVAMLGIMFILIVVRLHIVIALSQYYNHIYRDYTGVGKLHLGLRPVKTDSLQRIYLLPTPTSPSTTSSQPLAWQKDSDDVAVYATVPLGGLSEEDVRNMHATEAWIPSPAASPRTHRHSHSHSSSHSHSHRHHGWRRASIPLVREDERSLAGDEKAEFGVAYVVSPPVMLPAPSQYLYLTYTYGAVAWGDVR</sequence>
<feature type="transmembrane region" description="Helical" evidence="2">
    <location>
        <begin position="317"/>
        <end position="337"/>
    </location>
</feature>
<keyword evidence="4" id="KW-1185">Reference proteome</keyword>
<dbReference type="EMBL" id="LUGG01000014">
    <property type="protein sequence ID" value="OBZ70104.1"/>
    <property type="molecule type" value="Genomic_DNA"/>
</dbReference>
<dbReference type="OrthoDB" id="2355659at2759"/>
<feature type="compositionally biased region" description="Basic residues" evidence="1">
    <location>
        <begin position="486"/>
        <end position="508"/>
    </location>
</feature>
<feature type="transmembrane region" description="Helical" evidence="2">
    <location>
        <begin position="372"/>
        <end position="394"/>
    </location>
</feature>
<proteinExistence type="predicted"/>
<feature type="transmembrane region" description="Helical" evidence="2">
    <location>
        <begin position="275"/>
        <end position="296"/>
    </location>
</feature>
<evidence type="ECO:0000256" key="2">
    <source>
        <dbReference type="SAM" id="Phobius"/>
    </source>
</evidence>
<protein>
    <submittedName>
        <fullName evidence="3">Uncharacterized protein</fullName>
    </submittedName>
</protein>
<evidence type="ECO:0000313" key="3">
    <source>
        <dbReference type="EMBL" id="OBZ70104.1"/>
    </source>
</evidence>
<feature type="transmembrane region" description="Helical" evidence="2">
    <location>
        <begin position="20"/>
        <end position="38"/>
    </location>
</feature>
<evidence type="ECO:0000256" key="1">
    <source>
        <dbReference type="SAM" id="MobiDB-lite"/>
    </source>
</evidence>
<feature type="transmembrane region" description="Helical" evidence="2">
    <location>
        <begin position="227"/>
        <end position="250"/>
    </location>
</feature>
<name>A0A1C7M4U0_GRIFR</name>
<dbReference type="AlphaFoldDB" id="A0A1C7M4U0"/>
<feature type="region of interest" description="Disordered" evidence="1">
    <location>
        <begin position="481"/>
        <end position="510"/>
    </location>
</feature>
<accession>A0A1C7M4U0</accession>
<feature type="transmembrane region" description="Helical" evidence="2">
    <location>
        <begin position="50"/>
        <end position="69"/>
    </location>
</feature>
<gene>
    <name evidence="3" type="ORF">A0H81_09858</name>
</gene>
<reference evidence="3 4" key="1">
    <citation type="submission" date="2016-03" db="EMBL/GenBank/DDBJ databases">
        <title>Whole genome sequencing of Grifola frondosa 9006-11.</title>
        <authorList>
            <person name="Min B."/>
            <person name="Park H."/>
            <person name="Kim J.-G."/>
            <person name="Cho H."/>
            <person name="Oh Y.-L."/>
            <person name="Kong W.-S."/>
            <person name="Choi I.-G."/>
        </authorList>
    </citation>
    <scope>NUCLEOTIDE SEQUENCE [LARGE SCALE GENOMIC DNA]</scope>
    <source>
        <strain evidence="3 4">9006-11</strain>
    </source>
</reference>
<dbReference type="Proteomes" id="UP000092993">
    <property type="component" value="Unassembled WGS sequence"/>
</dbReference>
<feature type="transmembrane region" description="Helical" evidence="2">
    <location>
        <begin position="118"/>
        <end position="137"/>
    </location>
</feature>
<keyword evidence="2" id="KW-0472">Membrane</keyword>
<evidence type="ECO:0000313" key="4">
    <source>
        <dbReference type="Proteomes" id="UP000092993"/>
    </source>
</evidence>
<organism evidence="3 4">
    <name type="scientific">Grifola frondosa</name>
    <name type="common">Maitake</name>
    <name type="synonym">Polyporus frondosus</name>
    <dbReference type="NCBI Taxonomy" id="5627"/>
    <lineage>
        <taxon>Eukaryota</taxon>
        <taxon>Fungi</taxon>
        <taxon>Dikarya</taxon>
        <taxon>Basidiomycota</taxon>
        <taxon>Agaricomycotina</taxon>
        <taxon>Agaricomycetes</taxon>
        <taxon>Polyporales</taxon>
        <taxon>Grifolaceae</taxon>
        <taxon>Grifola</taxon>
    </lineage>
</organism>
<comment type="caution">
    <text evidence="3">The sequence shown here is derived from an EMBL/GenBank/DDBJ whole genome shotgun (WGS) entry which is preliminary data.</text>
</comment>
<keyword evidence="2" id="KW-0812">Transmembrane</keyword>
<keyword evidence="2" id="KW-1133">Transmembrane helix</keyword>